<keyword evidence="4 7" id="KW-0812">Transmembrane</keyword>
<dbReference type="AlphaFoldDB" id="A0A5B2XH92"/>
<evidence type="ECO:0000256" key="1">
    <source>
        <dbReference type="ARBA" id="ARBA00004651"/>
    </source>
</evidence>
<evidence type="ECO:0000313" key="10">
    <source>
        <dbReference type="EMBL" id="KAA2262405.1"/>
    </source>
</evidence>
<dbReference type="InterPro" id="IPR050809">
    <property type="entry name" value="UgpAE/MalFG_permease"/>
</dbReference>
<feature type="transmembrane region" description="Helical" evidence="7">
    <location>
        <begin position="45"/>
        <end position="67"/>
    </location>
</feature>
<dbReference type="PANTHER" id="PTHR43227">
    <property type="entry name" value="BLL4140 PROTEIN"/>
    <property type="match status" value="1"/>
</dbReference>
<keyword evidence="11" id="KW-1185">Reference proteome</keyword>
<dbReference type="CDD" id="cd06261">
    <property type="entry name" value="TM_PBP2"/>
    <property type="match status" value="1"/>
</dbReference>
<keyword evidence="2 7" id="KW-0813">Transport</keyword>
<dbReference type="EMBL" id="VUOB01000022">
    <property type="protein sequence ID" value="KAA2262405.1"/>
    <property type="molecule type" value="Genomic_DNA"/>
</dbReference>
<evidence type="ECO:0000256" key="5">
    <source>
        <dbReference type="ARBA" id="ARBA00022989"/>
    </source>
</evidence>
<dbReference type="GO" id="GO:0005886">
    <property type="term" value="C:plasma membrane"/>
    <property type="evidence" value="ECO:0007669"/>
    <property type="project" value="UniProtKB-SubCell"/>
</dbReference>
<dbReference type="RefSeq" id="WP_149849987.1">
    <property type="nucleotide sequence ID" value="NZ_VUOB01000022.1"/>
</dbReference>
<organism evidence="10 11">
    <name type="scientific">Solihabitans fulvus</name>
    <dbReference type="NCBI Taxonomy" id="1892852"/>
    <lineage>
        <taxon>Bacteria</taxon>
        <taxon>Bacillati</taxon>
        <taxon>Actinomycetota</taxon>
        <taxon>Actinomycetes</taxon>
        <taxon>Pseudonocardiales</taxon>
        <taxon>Pseudonocardiaceae</taxon>
        <taxon>Solihabitans</taxon>
    </lineage>
</organism>
<dbReference type="SUPFAM" id="SSF161098">
    <property type="entry name" value="MetI-like"/>
    <property type="match status" value="1"/>
</dbReference>
<proteinExistence type="inferred from homology"/>
<feature type="transmembrane region" description="Helical" evidence="7">
    <location>
        <begin position="144"/>
        <end position="166"/>
    </location>
</feature>
<comment type="similarity">
    <text evidence="7">Belongs to the binding-protein-dependent transport system permease family.</text>
</comment>
<evidence type="ECO:0000256" key="3">
    <source>
        <dbReference type="ARBA" id="ARBA00022475"/>
    </source>
</evidence>
<feature type="transmembrane region" description="Helical" evidence="7">
    <location>
        <begin position="112"/>
        <end position="132"/>
    </location>
</feature>
<dbReference type="PROSITE" id="PS50928">
    <property type="entry name" value="ABC_TM1"/>
    <property type="match status" value="1"/>
</dbReference>
<dbReference type="PANTHER" id="PTHR43227:SF8">
    <property type="entry name" value="DIACETYLCHITOBIOSE UPTAKE SYSTEM PERMEASE PROTEIN DASB"/>
    <property type="match status" value="1"/>
</dbReference>
<feature type="transmembrane region" description="Helical" evidence="7">
    <location>
        <begin position="303"/>
        <end position="325"/>
    </location>
</feature>
<name>A0A5B2XH92_9PSEU</name>
<keyword evidence="5 7" id="KW-1133">Transmembrane helix</keyword>
<feature type="domain" description="ABC transmembrane type-1" evidence="9">
    <location>
        <begin position="108"/>
        <end position="324"/>
    </location>
</feature>
<evidence type="ECO:0000259" key="9">
    <source>
        <dbReference type="PROSITE" id="PS50928"/>
    </source>
</evidence>
<reference evidence="10 11" key="1">
    <citation type="submission" date="2019-09" db="EMBL/GenBank/DDBJ databases">
        <title>Goodfellowia gen. nov., a new genus of the Pseudonocardineae related to Actinoalloteichus, containing Goodfellowia coeruleoviolacea gen. nov., comb. nov. gen. nov., comb. nov.</title>
        <authorList>
            <person name="Labeda D."/>
        </authorList>
    </citation>
    <scope>NUCLEOTIDE SEQUENCE [LARGE SCALE GENOMIC DNA]</scope>
    <source>
        <strain evidence="10 11">AN110305</strain>
    </source>
</reference>
<reference evidence="10 11" key="2">
    <citation type="submission" date="2019-09" db="EMBL/GenBank/DDBJ databases">
        <authorList>
            <person name="Jin C."/>
        </authorList>
    </citation>
    <scope>NUCLEOTIDE SEQUENCE [LARGE SCALE GENOMIC DNA]</scope>
    <source>
        <strain evidence="10 11">AN110305</strain>
    </source>
</reference>
<comment type="subcellular location">
    <subcellularLocation>
        <location evidence="1 7">Cell membrane</location>
        <topology evidence="1 7">Multi-pass membrane protein</topology>
    </subcellularLocation>
</comment>
<keyword evidence="3" id="KW-1003">Cell membrane</keyword>
<dbReference type="Pfam" id="PF00528">
    <property type="entry name" value="BPD_transp_1"/>
    <property type="match status" value="1"/>
</dbReference>
<dbReference type="Proteomes" id="UP000323454">
    <property type="component" value="Unassembled WGS sequence"/>
</dbReference>
<evidence type="ECO:0000256" key="8">
    <source>
        <dbReference type="SAM" id="MobiDB-lite"/>
    </source>
</evidence>
<accession>A0A5B2XH92</accession>
<protein>
    <submittedName>
        <fullName evidence="10">Sugar ABC transporter permease</fullName>
    </submittedName>
</protein>
<dbReference type="InterPro" id="IPR035906">
    <property type="entry name" value="MetI-like_sf"/>
</dbReference>
<evidence type="ECO:0000256" key="4">
    <source>
        <dbReference type="ARBA" id="ARBA00022692"/>
    </source>
</evidence>
<gene>
    <name evidence="10" type="ORF">F0L68_14170</name>
</gene>
<feature type="region of interest" description="Disordered" evidence="8">
    <location>
        <begin position="1"/>
        <end position="39"/>
    </location>
</feature>
<feature type="transmembrane region" description="Helical" evidence="7">
    <location>
        <begin position="186"/>
        <end position="208"/>
    </location>
</feature>
<comment type="caution">
    <text evidence="10">The sequence shown here is derived from an EMBL/GenBank/DDBJ whole genome shotgun (WGS) entry which is preliminary data.</text>
</comment>
<dbReference type="InterPro" id="IPR000515">
    <property type="entry name" value="MetI-like"/>
</dbReference>
<sequence length="336" mass="36348">MTRNTNTAVPAGVSSPAPRSATVGGDTVGSRPAGPAKRRARRPQALPYLLLAPAVLAILALLGWPVISVAITSFRKLDLGELVRGEVTWVGLDNYREVLTDSDFWSITLRTVVFTGCCVAGIVLGGLVVSLLMRHVPPAVRVVLQLSMVLAWAMPIVAATTVFQWIFDQNYGILNKTLVKFGFDSFAGHAWFTTGFSTMTVIVVLIAWQGIPFAAFTLYAGMLSVPGDLYEAAGIDGANPWQTFRAVTWPAIRPLVTLTSFLSLLWDFKVFTQVWAMKEGGPNGESTTLPVLQYLKGIAGNHFGVAAAVSVLMIIVLVLVTAQYLRLLLRSQEVEL</sequence>
<dbReference type="OrthoDB" id="9804439at2"/>
<evidence type="ECO:0000313" key="11">
    <source>
        <dbReference type="Proteomes" id="UP000323454"/>
    </source>
</evidence>
<evidence type="ECO:0000256" key="2">
    <source>
        <dbReference type="ARBA" id="ARBA00022448"/>
    </source>
</evidence>
<dbReference type="GO" id="GO:0055085">
    <property type="term" value="P:transmembrane transport"/>
    <property type="evidence" value="ECO:0007669"/>
    <property type="project" value="InterPro"/>
</dbReference>
<keyword evidence="6 7" id="KW-0472">Membrane</keyword>
<evidence type="ECO:0000256" key="7">
    <source>
        <dbReference type="RuleBase" id="RU363032"/>
    </source>
</evidence>
<evidence type="ECO:0000256" key="6">
    <source>
        <dbReference type="ARBA" id="ARBA00023136"/>
    </source>
</evidence>
<dbReference type="Gene3D" id="1.10.3720.10">
    <property type="entry name" value="MetI-like"/>
    <property type="match status" value="1"/>
</dbReference>